<sequence length="345" mass="40093">MYSDLDPIYNEFQRSMIGIGMIANILLINLIIFRSPKDLGLYKYLMIYISCFELFYAVLEFLMVPELLTLDSSFYVMMDPKKSFLPESWLQAADLIYCGSFAVSLVIFGCQFAYRYHVLKGNRSWTASTPLNFVFWFTTPVALASFYSYFVWVFMQRNEYTDKVLREVGYCNDQKFGFLGLIFYPKLANGTQIVNWDSFIGVSVTTGTLLASEFTMIYFAYKCFQATRIFIIRSCCSPKSRRLHWQFFYALVAQTIIPILFMQIPMTLIYTSTIVFRSSIPEIGHFQSLTIPIYLAIDAFPTILIVRPYRDTVVRVICFWRKQKIAPRLTNSSNSKSLQPSMSNF</sequence>
<evidence type="ECO:0000313" key="2">
    <source>
        <dbReference type="EMBL" id="CAP34891.1"/>
    </source>
</evidence>
<gene>
    <name evidence="2 4" type="ORF">CBG17064</name>
    <name evidence="2" type="ORF">CBG_17064</name>
</gene>
<dbReference type="eggNOG" id="ENOG502TJJ0">
    <property type="taxonomic scope" value="Eukaryota"/>
</dbReference>
<feature type="transmembrane region" description="Helical" evidence="1">
    <location>
        <begin position="12"/>
        <end position="33"/>
    </location>
</feature>
<keyword evidence="3" id="KW-1185">Reference proteome</keyword>
<proteinExistence type="predicted"/>
<dbReference type="SUPFAM" id="SSF81321">
    <property type="entry name" value="Family A G protein-coupled receptor-like"/>
    <property type="match status" value="1"/>
</dbReference>
<dbReference type="KEGG" id="cbr:CBG_17064"/>
<dbReference type="GO" id="GO:0005886">
    <property type="term" value="C:plasma membrane"/>
    <property type="evidence" value="ECO:0000318"/>
    <property type="project" value="GO_Central"/>
</dbReference>
<dbReference type="CTD" id="8580134"/>
<organism evidence="2 3">
    <name type="scientific">Caenorhabditis briggsae</name>
    <dbReference type="NCBI Taxonomy" id="6238"/>
    <lineage>
        <taxon>Eukaryota</taxon>
        <taxon>Metazoa</taxon>
        <taxon>Ecdysozoa</taxon>
        <taxon>Nematoda</taxon>
        <taxon>Chromadorea</taxon>
        <taxon>Rhabditida</taxon>
        <taxon>Rhabditina</taxon>
        <taxon>Rhabditomorpha</taxon>
        <taxon>Rhabditoidea</taxon>
        <taxon>Rhabditidae</taxon>
        <taxon>Peloderinae</taxon>
        <taxon>Caenorhabditis</taxon>
    </lineage>
</organism>
<reference evidence="2 3" key="2">
    <citation type="journal article" date="2011" name="PLoS Genet.">
        <title>Caenorhabditis briggsae recombinant inbred line genotypes reveal inter-strain incompatibility and the evolution of recombination.</title>
        <authorList>
            <person name="Ross J.A."/>
            <person name="Koboldt D.C."/>
            <person name="Staisch J.E."/>
            <person name="Chamberlin H.M."/>
            <person name="Gupta B.P."/>
            <person name="Miller R.D."/>
            <person name="Baird S.E."/>
            <person name="Haag E.S."/>
        </authorList>
    </citation>
    <scope>NUCLEOTIDE SEQUENCE [LARGE SCALE GENOMIC DNA]</scope>
    <source>
        <strain evidence="2 3">AF16</strain>
    </source>
</reference>
<name>A8XQG6_CAEBR</name>
<dbReference type="InterPro" id="IPR019428">
    <property type="entry name" value="7TM_GPCR_serpentine_rcpt_Str"/>
</dbReference>
<dbReference type="WormBase" id="CBG17064">
    <property type="protein sequence ID" value="CBP10446"/>
    <property type="gene ID" value="WBGene00036826"/>
</dbReference>
<dbReference type="PANTHER" id="PTHR22943">
    <property type="entry name" value="7-TRANSMEMBRANE DOMAIN RECEPTOR C.ELEGANS"/>
    <property type="match status" value="1"/>
</dbReference>
<keyword evidence="1" id="KW-1133">Transmembrane helix</keyword>
<dbReference type="GO" id="GO:0038022">
    <property type="term" value="F:G protein-coupled olfactory receptor activity"/>
    <property type="evidence" value="ECO:0000318"/>
    <property type="project" value="GO_Central"/>
</dbReference>
<feature type="transmembrane region" description="Helical" evidence="1">
    <location>
        <begin position="247"/>
        <end position="266"/>
    </location>
</feature>
<evidence type="ECO:0000313" key="3">
    <source>
        <dbReference type="Proteomes" id="UP000008549"/>
    </source>
</evidence>
<dbReference type="HOGENOM" id="CLU_036335_2_0_1"/>
<dbReference type="GO" id="GO:0007186">
    <property type="term" value="P:G protein-coupled receptor signaling pathway"/>
    <property type="evidence" value="ECO:0000318"/>
    <property type="project" value="GO_Central"/>
</dbReference>
<feature type="transmembrane region" description="Helical" evidence="1">
    <location>
        <begin position="88"/>
        <end position="112"/>
    </location>
</feature>
<feature type="transmembrane region" description="Helical" evidence="1">
    <location>
        <begin position="286"/>
        <end position="306"/>
    </location>
</feature>
<protein>
    <submittedName>
        <fullName evidence="2">Protein CBG17064</fullName>
    </submittedName>
</protein>
<dbReference type="AlphaFoldDB" id="A8XQG6"/>
<keyword evidence="1" id="KW-0472">Membrane</keyword>
<dbReference type="Proteomes" id="UP000008549">
    <property type="component" value="Unassembled WGS sequence"/>
</dbReference>
<dbReference type="GO" id="GO:0042048">
    <property type="term" value="P:olfactory behavior"/>
    <property type="evidence" value="ECO:0000318"/>
    <property type="project" value="GO_Central"/>
</dbReference>
<feature type="transmembrane region" description="Helical" evidence="1">
    <location>
        <begin position="45"/>
        <end position="68"/>
    </location>
</feature>
<dbReference type="InParanoid" id="A8XQG6"/>
<dbReference type="RefSeq" id="XP_002638137.1">
    <property type="nucleotide sequence ID" value="XM_002638091.1"/>
</dbReference>
<dbReference type="GeneID" id="8580134"/>
<feature type="transmembrane region" description="Helical" evidence="1">
    <location>
        <begin position="133"/>
        <end position="155"/>
    </location>
</feature>
<dbReference type="EMBL" id="HE601529">
    <property type="protein sequence ID" value="CAP34891.1"/>
    <property type="molecule type" value="Genomic_DNA"/>
</dbReference>
<dbReference type="PANTHER" id="PTHR22943:SF86">
    <property type="entry name" value="SEVEN TM RECEPTOR"/>
    <property type="match status" value="1"/>
</dbReference>
<reference evidence="2 3" key="1">
    <citation type="journal article" date="2003" name="PLoS Biol.">
        <title>The genome sequence of Caenorhabditis briggsae: a platform for comparative genomics.</title>
        <authorList>
            <person name="Stein L.D."/>
            <person name="Bao Z."/>
            <person name="Blasiar D."/>
            <person name="Blumenthal T."/>
            <person name="Brent M.R."/>
            <person name="Chen N."/>
            <person name="Chinwalla A."/>
            <person name="Clarke L."/>
            <person name="Clee C."/>
            <person name="Coghlan A."/>
            <person name="Coulson A."/>
            <person name="D'Eustachio P."/>
            <person name="Fitch D.H."/>
            <person name="Fulton L.A."/>
            <person name="Fulton R.E."/>
            <person name="Griffiths-Jones S."/>
            <person name="Harris T.W."/>
            <person name="Hillier L.W."/>
            <person name="Kamath R."/>
            <person name="Kuwabara P.E."/>
            <person name="Mardis E.R."/>
            <person name="Marra M.A."/>
            <person name="Miner T.L."/>
            <person name="Minx P."/>
            <person name="Mullikin J.C."/>
            <person name="Plumb R.W."/>
            <person name="Rogers J."/>
            <person name="Schein J.E."/>
            <person name="Sohrmann M."/>
            <person name="Spieth J."/>
            <person name="Stajich J.E."/>
            <person name="Wei C."/>
            <person name="Willey D."/>
            <person name="Wilson R.K."/>
            <person name="Durbin R."/>
            <person name="Waterston R.H."/>
        </authorList>
    </citation>
    <scope>NUCLEOTIDE SEQUENCE [LARGE SCALE GENOMIC DNA]</scope>
    <source>
        <strain evidence="2 3">AF16</strain>
    </source>
</reference>
<evidence type="ECO:0000313" key="4">
    <source>
        <dbReference type="WormBase" id="CBG17064"/>
    </source>
</evidence>
<feature type="transmembrane region" description="Helical" evidence="1">
    <location>
        <begin position="199"/>
        <end position="221"/>
    </location>
</feature>
<keyword evidence="1" id="KW-0812">Transmembrane</keyword>
<dbReference type="Pfam" id="PF10326">
    <property type="entry name" value="7TM_GPCR_Str"/>
    <property type="match status" value="1"/>
</dbReference>
<evidence type="ECO:0000256" key="1">
    <source>
        <dbReference type="SAM" id="Phobius"/>
    </source>
</evidence>
<accession>A8XQG6</accession>